<dbReference type="Proteomes" id="UP000000260">
    <property type="component" value="Chromosome"/>
</dbReference>
<protein>
    <submittedName>
        <fullName evidence="1">Uncharacterized protein</fullName>
    </submittedName>
</protein>
<evidence type="ECO:0000313" key="1">
    <source>
        <dbReference type="EMBL" id="ABU78121.1"/>
    </source>
</evidence>
<keyword evidence="2" id="KW-1185">Reference proteome</keyword>
<gene>
    <name evidence="1" type="ordered locus">ESA_02892</name>
</gene>
<reference evidence="1 2" key="1">
    <citation type="journal article" date="2010" name="PLoS ONE">
        <title>Genome sequence of Cronobacter sakazakii BAA-894 and comparative genomic hybridization analysis with other Cronobacter species.</title>
        <authorList>
            <person name="Kucerova E."/>
            <person name="Clifton S.W."/>
            <person name="Xia X.Q."/>
            <person name="Long F."/>
            <person name="Porwollik S."/>
            <person name="Fulton L."/>
            <person name="Fronick C."/>
            <person name="Minx P."/>
            <person name="Kyung K."/>
            <person name="Warren W."/>
            <person name="Fulton R."/>
            <person name="Feng D."/>
            <person name="Wollam A."/>
            <person name="Shah N."/>
            <person name="Bhonagiri V."/>
            <person name="Nash W.E."/>
            <person name="Hallsworth-Pepin K."/>
            <person name="Wilson R.K."/>
            <person name="McClelland M."/>
            <person name="Forsythe S.J."/>
        </authorList>
    </citation>
    <scope>NUCLEOTIDE SEQUENCE [LARGE SCALE GENOMIC DNA]</scope>
    <source>
        <strain evidence="1 2">ATCC BAA-894</strain>
    </source>
</reference>
<dbReference type="KEGG" id="esa:ESA_02892"/>
<proteinExistence type="predicted"/>
<organism evidence="1 2">
    <name type="scientific">Cronobacter sakazakii (strain ATCC BAA-894)</name>
    <name type="common">Enterobacter sakazakii</name>
    <dbReference type="NCBI Taxonomy" id="290339"/>
    <lineage>
        <taxon>Bacteria</taxon>
        <taxon>Pseudomonadati</taxon>
        <taxon>Pseudomonadota</taxon>
        <taxon>Gammaproteobacteria</taxon>
        <taxon>Enterobacterales</taxon>
        <taxon>Enterobacteriaceae</taxon>
        <taxon>Cronobacter</taxon>
    </lineage>
</organism>
<sequence length="54" mass="6362">MGVDYRALLLRHRCTRTASSALFIPYRGEKKTAGLNLRFYKRKTLLRDYGRRDG</sequence>
<name>A7MLX4_CROS8</name>
<accession>A7MLX4</accession>
<dbReference type="AlphaFoldDB" id="A7MLX4"/>
<dbReference type="EMBL" id="CP000783">
    <property type="protein sequence ID" value="ABU78121.1"/>
    <property type="molecule type" value="Genomic_DNA"/>
</dbReference>
<dbReference type="HOGENOM" id="CLU_3042526_0_0_6"/>
<evidence type="ECO:0000313" key="2">
    <source>
        <dbReference type="Proteomes" id="UP000000260"/>
    </source>
</evidence>